<evidence type="ECO:0000313" key="7">
    <source>
        <dbReference type="EMBL" id="MBW8637996.1"/>
    </source>
</evidence>
<evidence type="ECO:0000256" key="1">
    <source>
        <dbReference type="ARBA" id="ARBA00005495"/>
    </source>
</evidence>
<evidence type="ECO:0000256" key="2">
    <source>
        <dbReference type="ARBA" id="ARBA00022723"/>
    </source>
</evidence>
<feature type="region of interest" description="Disordered" evidence="5">
    <location>
        <begin position="132"/>
        <end position="158"/>
    </location>
</feature>
<dbReference type="Pfam" id="PF04828">
    <property type="entry name" value="GFA"/>
    <property type="match status" value="1"/>
</dbReference>
<evidence type="ECO:0000259" key="6">
    <source>
        <dbReference type="PROSITE" id="PS51891"/>
    </source>
</evidence>
<accession>A0AAE2ZNJ5</accession>
<feature type="compositionally biased region" description="Basic and acidic residues" evidence="5">
    <location>
        <begin position="146"/>
        <end position="158"/>
    </location>
</feature>
<dbReference type="RefSeq" id="WP_220228663.1">
    <property type="nucleotide sequence ID" value="NZ_JAICBX010000002.1"/>
</dbReference>
<comment type="caution">
    <text evidence="7">The sequence shown here is derived from an EMBL/GenBank/DDBJ whole genome shotgun (WGS) entry which is preliminary data.</text>
</comment>
<feature type="domain" description="CENP-V/GFA" evidence="6">
    <location>
        <begin position="3"/>
        <end position="120"/>
    </location>
</feature>
<protein>
    <submittedName>
        <fullName evidence="7">GFA family protein</fullName>
    </submittedName>
</protein>
<keyword evidence="4" id="KW-0456">Lyase</keyword>
<keyword evidence="8" id="KW-1185">Reference proteome</keyword>
<dbReference type="EMBL" id="JAICBX010000002">
    <property type="protein sequence ID" value="MBW8637996.1"/>
    <property type="molecule type" value="Genomic_DNA"/>
</dbReference>
<keyword evidence="3" id="KW-0862">Zinc</keyword>
<dbReference type="InterPro" id="IPR006913">
    <property type="entry name" value="CENP-V/GFA"/>
</dbReference>
<dbReference type="PANTHER" id="PTHR33337">
    <property type="entry name" value="GFA DOMAIN-CONTAINING PROTEIN"/>
    <property type="match status" value="1"/>
</dbReference>
<evidence type="ECO:0000256" key="5">
    <source>
        <dbReference type="SAM" id="MobiDB-lite"/>
    </source>
</evidence>
<dbReference type="Proteomes" id="UP001196509">
    <property type="component" value="Unassembled WGS sequence"/>
</dbReference>
<organism evidence="7 8">
    <name type="scientific">Flavimaribacter sediminis</name>
    <dbReference type="NCBI Taxonomy" id="2865987"/>
    <lineage>
        <taxon>Bacteria</taxon>
        <taxon>Pseudomonadati</taxon>
        <taxon>Pseudomonadota</taxon>
        <taxon>Alphaproteobacteria</taxon>
        <taxon>Hyphomicrobiales</taxon>
        <taxon>Rhizobiaceae</taxon>
        <taxon>Flavimaribacter</taxon>
    </lineage>
</organism>
<dbReference type="SUPFAM" id="SSF51316">
    <property type="entry name" value="Mss4-like"/>
    <property type="match status" value="1"/>
</dbReference>
<dbReference type="Gene3D" id="2.170.150.70">
    <property type="match status" value="1"/>
</dbReference>
<comment type="similarity">
    <text evidence="1">Belongs to the Gfa family.</text>
</comment>
<dbReference type="PROSITE" id="PS51891">
    <property type="entry name" value="CENP_V_GFA"/>
    <property type="match status" value="1"/>
</dbReference>
<name>A0AAE2ZNJ5_9HYPH</name>
<evidence type="ECO:0000313" key="8">
    <source>
        <dbReference type="Proteomes" id="UP001196509"/>
    </source>
</evidence>
<sequence length="158" mass="17265">MQLEGSCYCGAVHFRVKAYAPVPYMRCYCSICRKTAGGGGYAINLGAKADTLEVEGEENITMFHAVVDGAASSGERRFCSKCGSALWVFDPSWPDLVHPFASAIDTPLPQPPESEHILLDSKANWVCVEAGPNDGQREGYPPESLEDWHKRQGLLSKD</sequence>
<dbReference type="InterPro" id="IPR011057">
    <property type="entry name" value="Mss4-like_sf"/>
</dbReference>
<reference evidence="7" key="1">
    <citation type="submission" date="2021-08" db="EMBL/GenBank/DDBJ databases">
        <title>Hoeflea bacterium WL0058 sp. nov., isolated from the sediment.</title>
        <authorList>
            <person name="Wang L."/>
            <person name="Zhang D."/>
        </authorList>
    </citation>
    <scope>NUCLEOTIDE SEQUENCE</scope>
    <source>
        <strain evidence="7">WL0058</strain>
    </source>
</reference>
<keyword evidence="2" id="KW-0479">Metal-binding</keyword>
<dbReference type="GO" id="GO:0016846">
    <property type="term" value="F:carbon-sulfur lyase activity"/>
    <property type="evidence" value="ECO:0007669"/>
    <property type="project" value="InterPro"/>
</dbReference>
<dbReference type="GO" id="GO:0046872">
    <property type="term" value="F:metal ion binding"/>
    <property type="evidence" value="ECO:0007669"/>
    <property type="project" value="UniProtKB-KW"/>
</dbReference>
<evidence type="ECO:0000256" key="4">
    <source>
        <dbReference type="ARBA" id="ARBA00023239"/>
    </source>
</evidence>
<evidence type="ECO:0000256" key="3">
    <source>
        <dbReference type="ARBA" id="ARBA00022833"/>
    </source>
</evidence>
<dbReference type="AlphaFoldDB" id="A0AAE2ZNJ5"/>
<dbReference type="PANTHER" id="PTHR33337:SF44">
    <property type="entry name" value="DUF636 DOMAIN PROTEIN (AFU_ORTHOLOGUE AFUA_1G09754)"/>
    <property type="match status" value="1"/>
</dbReference>
<proteinExistence type="inferred from homology"/>
<gene>
    <name evidence="7" type="ORF">K1W69_12430</name>
</gene>